<evidence type="ECO:0000256" key="2">
    <source>
        <dbReference type="SAM" id="MobiDB-lite"/>
    </source>
</evidence>
<evidence type="ECO:0000259" key="3">
    <source>
        <dbReference type="Pfam" id="PF01627"/>
    </source>
</evidence>
<keyword evidence="1" id="KW-0902">Two-component regulatory system</keyword>
<dbReference type="GO" id="GO:0004672">
    <property type="term" value="F:protein kinase activity"/>
    <property type="evidence" value="ECO:0007669"/>
    <property type="project" value="UniProtKB-ARBA"/>
</dbReference>
<dbReference type="AlphaFoldDB" id="A0A1G6D865"/>
<dbReference type="STRING" id="665467.SAMN02982931_03139"/>
<keyword evidence="5" id="KW-1185">Reference proteome</keyword>
<dbReference type="GO" id="GO:0000160">
    <property type="term" value="P:phosphorelay signal transduction system"/>
    <property type="evidence" value="ECO:0007669"/>
    <property type="project" value="UniProtKB-KW"/>
</dbReference>
<organism evidence="4 5">
    <name type="scientific">Bauldia litoralis</name>
    <dbReference type="NCBI Taxonomy" id="665467"/>
    <lineage>
        <taxon>Bacteria</taxon>
        <taxon>Pseudomonadati</taxon>
        <taxon>Pseudomonadota</taxon>
        <taxon>Alphaproteobacteria</taxon>
        <taxon>Hyphomicrobiales</taxon>
        <taxon>Kaistiaceae</taxon>
        <taxon>Bauldia</taxon>
    </lineage>
</organism>
<feature type="region of interest" description="Disordered" evidence="2">
    <location>
        <begin position="1"/>
        <end position="21"/>
    </location>
</feature>
<protein>
    <submittedName>
        <fullName evidence="4">Hpt domain-containing protein</fullName>
    </submittedName>
</protein>
<dbReference type="EMBL" id="FMXQ01000006">
    <property type="protein sequence ID" value="SDB41332.1"/>
    <property type="molecule type" value="Genomic_DNA"/>
</dbReference>
<proteinExistence type="predicted"/>
<dbReference type="Proteomes" id="UP000199071">
    <property type="component" value="Unassembled WGS sequence"/>
</dbReference>
<accession>A0A1G6D865</accession>
<reference evidence="4 5" key="1">
    <citation type="submission" date="2016-10" db="EMBL/GenBank/DDBJ databases">
        <authorList>
            <person name="de Groot N.N."/>
        </authorList>
    </citation>
    <scope>NUCLEOTIDE SEQUENCE [LARGE SCALE GENOMIC DNA]</scope>
    <source>
        <strain evidence="4 5">ATCC 35022</strain>
    </source>
</reference>
<dbReference type="OrthoDB" id="8454588at2"/>
<evidence type="ECO:0000256" key="1">
    <source>
        <dbReference type="ARBA" id="ARBA00023012"/>
    </source>
</evidence>
<feature type="domain" description="HPt" evidence="3">
    <location>
        <begin position="43"/>
        <end position="115"/>
    </location>
</feature>
<name>A0A1G6D865_9HYPH</name>
<dbReference type="RefSeq" id="WP_090877603.1">
    <property type="nucleotide sequence ID" value="NZ_FMXQ01000006.1"/>
</dbReference>
<dbReference type="InterPro" id="IPR036641">
    <property type="entry name" value="HPT_dom_sf"/>
</dbReference>
<evidence type="ECO:0000313" key="5">
    <source>
        <dbReference type="Proteomes" id="UP000199071"/>
    </source>
</evidence>
<sequence>MSLHDAPPATSRRRLDAHRRPPIDMEHLKRQTFGDAELERRVLALFSREALRLVEKLKTTEAIDQRREVAHAIVGSARNVGAFPMADLAAQIEQSHAPVAGRLKALEQSVARTRDFISQYLGEG</sequence>
<dbReference type="SUPFAM" id="SSF47226">
    <property type="entry name" value="Histidine-containing phosphotransfer domain, HPT domain"/>
    <property type="match status" value="1"/>
</dbReference>
<evidence type="ECO:0000313" key="4">
    <source>
        <dbReference type="EMBL" id="SDB41332.1"/>
    </source>
</evidence>
<gene>
    <name evidence="4" type="ORF">SAMN02982931_03139</name>
</gene>
<dbReference type="InterPro" id="IPR008207">
    <property type="entry name" value="Sig_transdc_His_kin_Hpt_dom"/>
</dbReference>
<dbReference type="Gene3D" id="1.20.120.160">
    <property type="entry name" value="HPT domain"/>
    <property type="match status" value="1"/>
</dbReference>
<dbReference type="Pfam" id="PF01627">
    <property type="entry name" value="Hpt"/>
    <property type="match status" value="1"/>
</dbReference>